<dbReference type="PROSITE" id="PS50885">
    <property type="entry name" value="HAMP"/>
    <property type="match status" value="1"/>
</dbReference>
<keyword evidence="4" id="KW-0812">Transmembrane</keyword>
<dbReference type="InterPro" id="IPR003660">
    <property type="entry name" value="HAMP_dom"/>
</dbReference>
<evidence type="ECO:0000256" key="2">
    <source>
        <dbReference type="ARBA" id="ARBA00029447"/>
    </source>
</evidence>
<dbReference type="SMART" id="SM00304">
    <property type="entry name" value="HAMP"/>
    <property type="match status" value="2"/>
</dbReference>
<dbReference type="PROSITE" id="PS50111">
    <property type="entry name" value="CHEMOTAXIS_TRANSDUC_2"/>
    <property type="match status" value="1"/>
</dbReference>
<dbReference type="Pfam" id="PF00672">
    <property type="entry name" value="HAMP"/>
    <property type="match status" value="1"/>
</dbReference>
<evidence type="ECO:0000313" key="7">
    <source>
        <dbReference type="EMBL" id="UPU37194.1"/>
    </source>
</evidence>
<dbReference type="InterPro" id="IPR024478">
    <property type="entry name" value="HlyB_4HB_MCP"/>
</dbReference>
<dbReference type="InterPro" id="IPR004089">
    <property type="entry name" value="MCPsignal_dom"/>
</dbReference>
<evidence type="ECO:0000313" key="8">
    <source>
        <dbReference type="Proteomes" id="UP000831485"/>
    </source>
</evidence>
<gene>
    <name evidence="7" type="ORF">M1B72_05670</name>
</gene>
<sequence>MKTIRDLKVGIKLAAGFACVAIIASVIGYIGIRATNNLNREGKRTYETVTVPLGEMAGMSVSFQRVRINVRDAVEATDPTLRQRYVDTVTSLRQNISDRAARYDKTITNDEERGLFRDFVQARSAYLGYVERILAMDQAGQEAQARELLHGPGKEAALKQQELLDKLMALKERQAKETARNNELAAASAARFIAAFLALGLLLALVLGVVITRLITRPLDKAVQAANRLAEGDLTVEVVVDSKDETGQLQAAMGHMVQSLRVLVSQTVQISSSIASASTQLQGTSAQIATGAEEVASQTGTVATGSEEMAATSADIARNCVLAAEASRQSTDSANQGAKVVQETIVGMEEIAGRVRSTSKTVEALGHRSEEIGDIVGTIEDIADQTNLLALNAAIEAARAGEQGRGFAVVADEVRALAERTSKATKEIGAMIKAIQGETREAVRAMDEGVQEAEKGAASSQRSGQALADILKCISEVSLQVSQIATAAEEQTATTTEVTSNIQQITDVVQHTARGAEETAMAAAQLAQQADELQTLVARFRVA</sequence>
<dbReference type="CDD" id="cd11386">
    <property type="entry name" value="MCP_signal"/>
    <property type="match status" value="1"/>
</dbReference>
<dbReference type="SMART" id="SM00283">
    <property type="entry name" value="MA"/>
    <property type="match status" value="1"/>
</dbReference>
<dbReference type="Pfam" id="PF12729">
    <property type="entry name" value="4HB_MCP_1"/>
    <property type="match status" value="1"/>
</dbReference>
<keyword evidence="1 3" id="KW-0807">Transducer</keyword>
<keyword evidence="4" id="KW-1133">Transmembrane helix</keyword>
<keyword evidence="8" id="KW-1185">Reference proteome</keyword>
<protein>
    <submittedName>
        <fullName evidence="7">Methyl-accepting chemotaxis protein</fullName>
    </submittedName>
</protein>
<comment type="similarity">
    <text evidence="2">Belongs to the methyl-accepting chemotaxis (MCP) protein family.</text>
</comment>
<proteinExistence type="inferred from homology"/>
<dbReference type="Pfam" id="PF00015">
    <property type="entry name" value="MCPsignal"/>
    <property type="match status" value="1"/>
</dbReference>
<evidence type="ECO:0000256" key="1">
    <source>
        <dbReference type="ARBA" id="ARBA00023224"/>
    </source>
</evidence>
<evidence type="ECO:0000256" key="3">
    <source>
        <dbReference type="PROSITE-ProRule" id="PRU00284"/>
    </source>
</evidence>
<feature type="domain" description="HAMP" evidence="6">
    <location>
        <begin position="213"/>
        <end position="265"/>
    </location>
</feature>
<dbReference type="InterPro" id="IPR047347">
    <property type="entry name" value="YvaQ-like_sensor"/>
</dbReference>
<keyword evidence="4" id="KW-0472">Membrane</keyword>
<evidence type="ECO:0000256" key="4">
    <source>
        <dbReference type="SAM" id="Phobius"/>
    </source>
</evidence>
<dbReference type="CDD" id="cd19411">
    <property type="entry name" value="MCP2201-like_sensor"/>
    <property type="match status" value="1"/>
</dbReference>
<dbReference type="SUPFAM" id="SSF58104">
    <property type="entry name" value="Methyl-accepting chemotaxis protein (MCP) signaling domain"/>
    <property type="match status" value="1"/>
</dbReference>
<dbReference type="RefSeq" id="WP_248647011.1">
    <property type="nucleotide sequence ID" value="NZ_CP096574.1"/>
</dbReference>
<dbReference type="PANTHER" id="PTHR32089">
    <property type="entry name" value="METHYL-ACCEPTING CHEMOTAXIS PROTEIN MCPB"/>
    <property type="match status" value="1"/>
</dbReference>
<evidence type="ECO:0000259" key="5">
    <source>
        <dbReference type="PROSITE" id="PS50111"/>
    </source>
</evidence>
<dbReference type="PANTHER" id="PTHR32089:SF112">
    <property type="entry name" value="LYSOZYME-LIKE PROTEIN-RELATED"/>
    <property type="match status" value="1"/>
</dbReference>
<feature type="domain" description="Methyl-accepting transducer" evidence="5">
    <location>
        <begin position="270"/>
        <end position="506"/>
    </location>
</feature>
<dbReference type="CDD" id="cd06225">
    <property type="entry name" value="HAMP"/>
    <property type="match status" value="1"/>
</dbReference>
<dbReference type="EMBL" id="CP096574">
    <property type="protein sequence ID" value="UPU37194.1"/>
    <property type="molecule type" value="Genomic_DNA"/>
</dbReference>
<dbReference type="Proteomes" id="UP000831485">
    <property type="component" value="Chromosome"/>
</dbReference>
<accession>A0ABY4LGU5</accession>
<reference evidence="7" key="1">
    <citation type="submission" date="2022-04" db="EMBL/GenBank/DDBJ databases">
        <authorList>
            <person name="Liu G."/>
        </authorList>
    </citation>
    <scope>NUCLEOTIDE SEQUENCE</scope>
    <source>
        <strain evidence="7">RG22</strain>
    </source>
</reference>
<dbReference type="Gene3D" id="1.10.287.950">
    <property type="entry name" value="Methyl-accepting chemotaxis protein"/>
    <property type="match status" value="1"/>
</dbReference>
<organism evidence="7 8">
    <name type="scientific">Geomonas paludis</name>
    <dbReference type="NCBI Taxonomy" id="2740185"/>
    <lineage>
        <taxon>Bacteria</taxon>
        <taxon>Pseudomonadati</taxon>
        <taxon>Thermodesulfobacteriota</taxon>
        <taxon>Desulfuromonadia</taxon>
        <taxon>Geobacterales</taxon>
        <taxon>Geobacteraceae</taxon>
        <taxon>Geomonas</taxon>
    </lineage>
</organism>
<feature type="transmembrane region" description="Helical" evidence="4">
    <location>
        <begin position="192"/>
        <end position="211"/>
    </location>
</feature>
<evidence type="ECO:0000259" key="6">
    <source>
        <dbReference type="PROSITE" id="PS50885"/>
    </source>
</evidence>
<name>A0ABY4LGU5_9BACT</name>
<feature type="transmembrane region" description="Helical" evidence="4">
    <location>
        <begin position="12"/>
        <end position="32"/>
    </location>
</feature>